<keyword evidence="1" id="KW-0521">NADP</keyword>
<dbReference type="GO" id="GO:0003995">
    <property type="term" value="F:acyl-CoA dehydrogenase activity"/>
    <property type="evidence" value="ECO:0007669"/>
    <property type="project" value="InterPro"/>
</dbReference>
<dbReference type="EMBL" id="JAANAS010000035">
    <property type="protein sequence ID" value="NGZ89320.1"/>
    <property type="molecule type" value="Genomic_DNA"/>
</dbReference>
<accession>A0A967ACT6</accession>
<evidence type="ECO:0000256" key="1">
    <source>
        <dbReference type="ARBA" id="ARBA00022857"/>
    </source>
</evidence>
<reference evidence="2" key="1">
    <citation type="submission" date="2020-03" db="EMBL/GenBank/DDBJ databases">
        <title>Psychroflexus Maritimus sp. nov., isolate from marine sediment.</title>
        <authorList>
            <person name="Zhong Y.-L."/>
        </authorList>
    </citation>
    <scope>NUCLEOTIDE SEQUENCE</scope>
    <source>
        <strain evidence="2">C1</strain>
    </source>
</reference>
<evidence type="ECO:0000313" key="3">
    <source>
        <dbReference type="Proteomes" id="UP000643701"/>
    </source>
</evidence>
<proteinExistence type="predicted"/>
<evidence type="ECO:0000313" key="2">
    <source>
        <dbReference type="EMBL" id="NGZ89320.1"/>
    </source>
</evidence>
<sequence length="352" mass="41261">MDLLNRKNAFIQLGNFFNSYLDLNESEIYSSQNHELIKFHDLLLNAKHHNAWFTLEQLKHSLQSWASVLTEEHFSKWLENYEFNEVSPKKVGIIMAGNIPLVGFHDFICVSIVGHYLRIKPSSNDSLLLPFIIDFLAEKDAYFKTHIEIKKERLDDFDAVIATGSNNTSRYFDYYFRNYPSIIRKNRNSIAILEGNETPEELEKLGEDMFRYFGLGCRSVSKLYVPEDYDFKAFFEAIYAYSSLLNHHKYVNNYDYNKAVYLMSQVALLDNNFVILKEDTSLSSPIGCIFYERYKNKKKLSERLQLQNDDIQCIVSKNEIYFGDVIEFGETQQPNLWDYADNINTLAFLLKI</sequence>
<dbReference type="Proteomes" id="UP000643701">
    <property type="component" value="Unassembled WGS sequence"/>
</dbReference>
<comment type="caution">
    <text evidence="2">The sequence shown here is derived from an EMBL/GenBank/DDBJ whole genome shotgun (WGS) entry which is preliminary data.</text>
</comment>
<dbReference type="GO" id="GO:0008218">
    <property type="term" value="P:bioluminescence"/>
    <property type="evidence" value="ECO:0007669"/>
    <property type="project" value="InterPro"/>
</dbReference>
<dbReference type="AlphaFoldDB" id="A0A967ACT6"/>
<name>A0A967ACT6_9FLAO</name>
<dbReference type="InterPro" id="IPR008670">
    <property type="entry name" value="CoA_reduct_LuxC"/>
</dbReference>
<protein>
    <submittedName>
        <fullName evidence="2">Acyl-CoA reductase</fullName>
    </submittedName>
</protein>
<organism evidence="2 3">
    <name type="scientific">Psychroflexus maritimus</name>
    <dbReference type="NCBI Taxonomy" id="2714865"/>
    <lineage>
        <taxon>Bacteria</taxon>
        <taxon>Pseudomonadati</taxon>
        <taxon>Bacteroidota</taxon>
        <taxon>Flavobacteriia</taxon>
        <taxon>Flavobacteriales</taxon>
        <taxon>Flavobacteriaceae</taxon>
        <taxon>Psychroflexus</taxon>
    </lineage>
</organism>
<dbReference type="Pfam" id="PF05893">
    <property type="entry name" value="LuxC"/>
    <property type="match status" value="1"/>
</dbReference>
<gene>
    <name evidence="2" type="ORF">G7034_03540</name>
</gene>
<keyword evidence="3" id="KW-1185">Reference proteome</keyword>
<dbReference type="RefSeq" id="WP_166399587.1">
    <property type="nucleotide sequence ID" value="NZ_JAANAS010000035.1"/>
</dbReference>